<evidence type="ECO:0000259" key="1">
    <source>
        <dbReference type="Pfam" id="PF05548"/>
    </source>
</evidence>
<organism evidence="2 3">
    <name type="scientific">Volvox africanus</name>
    <dbReference type="NCBI Taxonomy" id="51714"/>
    <lineage>
        <taxon>Eukaryota</taxon>
        <taxon>Viridiplantae</taxon>
        <taxon>Chlorophyta</taxon>
        <taxon>core chlorophytes</taxon>
        <taxon>Chlorophyceae</taxon>
        <taxon>CS clade</taxon>
        <taxon>Chlamydomonadales</taxon>
        <taxon>Volvocaceae</taxon>
        <taxon>Volvox</taxon>
    </lineage>
</organism>
<dbReference type="Proteomes" id="UP001165090">
    <property type="component" value="Unassembled WGS sequence"/>
</dbReference>
<reference evidence="2 3" key="1">
    <citation type="journal article" date="2023" name="IScience">
        <title>Expanded male sex-determining region conserved during the evolution of homothallism in the green alga Volvox.</title>
        <authorList>
            <person name="Yamamoto K."/>
            <person name="Matsuzaki R."/>
            <person name="Mahakham W."/>
            <person name="Heman W."/>
            <person name="Sekimoto H."/>
            <person name="Kawachi M."/>
            <person name="Minakuchi Y."/>
            <person name="Toyoda A."/>
            <person name="Nozaki H."/>
        </authorList>
    </citation>
    <scope>NUCLEOTIDE SEQUENCE [LARGE SCALE GENOMIC DNA]</scope>
    <source>
        <strain evidence="2 3">NIES-4468</strain>
    </source>
</reference>
<sequence length="169" mass="18781">SSVMGRGRYCFNSPNLWRLGWVSPHPGGDLNGTTLTIGRPRTFLLPGQNTNPQSYLRINPTWAISGKEVYNNKTQLPLPVFFVSHRYQESALDTFSPPTSSIYVHSYKGNKDRLTLDFSYRAAVLTGTSRIYRGPYGLVVRLTSSVASWFGGNATVVICRASGDRENTD</sequence>
<dbReference type="InterPro" id="IPR008752">
    <property type="entry name" value="Peptidase_M11"/>
</dbReference>
<dbReference type="Pfam" id="PF05548">
    <property type="entry name" value="Peptidase_M11"/>
    <property type="match status" value="1"/>
</dbReference>
<dbReference type="EMBL" id="BSDZ01000101">
    <property type="protein sequence ID" value="GLI70997.1"/>
    <property type="molecule type" value="Genomic_DNA"/>
</dbReference>
<comment type="caution">
    <text evidence="2">The sequence shown here is derived from an EMBL/GenBank/DDBJ whole genome shotgun (WGS) entry which is preliminary data.</text>
</comment>
<evidence type="ECO:0000313" key="2">
    <source>
        <dbReference type="EMBL" id="GLI70997.1"/>
    </source>
</evidence>
<feature type="non-terminal residue" evidence="2">
    <location>
        <position position="1"/>
    </location>
</feature>
<accession>A0ABQ5SLX5</accession>
<gene>
    <name evidence="2" type="ORF">VaNZ11_016112</name>
</gene>
<name>A0ABQ5SLX5_9CHLO</name>
<protein>
    <recommendedName>
        <fullName evidence="1">Peptidase M11 gametolysin domain-containing protein</fullName>
    </recommendedName>
</protein>
<feature type="non-terminal residue" evidence="2">
    <location>
        <position position="169"/>
    </location>
</feature>
<proteinExistence type="predicted"/>
<keyword evidence="3" id="KW-1185">Reference proteome</keyword>
<evidence type="ECO:0000313" key="3">
    <source>
        <dbReference type="Proteomes" id="UP001165090"/>
    </source>
</evidence>
<feature type="domain" description="Peptidase M11 gametolysin" evidence="1">
    <location>
        <begin position="1"/>
        <end position="113"/>
    </location>
</feature>